<gene>
    <name evidence="2" type="ORF">DW839_19710</name>
    <name evidence="1" type="ORF">DWW02_08215</name>
</gene>
<dbReference type="Proteomes" id="UP000284543">
    <property type="component" value="Unassembled WGS sequence"/>
</dbReference>
<dbReference type="EMBL" id="QSHZ01000022">
    <property type="protein sequence ID" value="RHC54445.1"/>
    <property type="molecule type" value="Genomic_DNA"/>
</dbReference>
<dbReference type="Proteomes" id="UP000283975">
    <property type="component" value="Unassembled WGS sequence"/>
</dbReference>
<dbReference type="AlphaFoldDB" id="A0A414ASE5"/>
<comment type="caution">
    <text evidence="2">The sequence shown here is derived from an EMBL/GenBank/DDBJ whole genome shotgun (WGS) entry which is preliminary data.</text>
</comment>
<proteinExistence type="predicted"/>
<evidence type="ECO:0000313" key="2">
    <source>
        <dbReference type="EMBL" id="RHC54445.1"/>
    </source>
</evidence>
<reference evidence="3 4" key="1">
    <citation type="submission" date="2018-08" db="EMBL/GenBank/DDBJ databases">
        <title>A genome reference for cultivated species of the human gut microbiota.</title>
        <authorList>
            <person name="Zou Y."/>
            <person name="Xue W."/>
            <person name="Luo G."/>
        </authorList>
    </citation>
    <scope>NUCLEOTIDE SEQUENCE [LARGE SCALE GENOMIC DNA]</scope>
    <source>
        <strain evidence="1 4">AF14-18</strain>
        <strain evidence="2 3">AM35-14</strain>
    </source>
</reference>
<dbReference type="EMBL" id="QRZM01000002">
    <property type="protein sequence ID" value="RGV77634.1"/>
    <property type="molecule type" value="Genomic_DNA"/>
</dbReference>
<accession>A0A414ASE5</accession>
<protein>
    <submittedName>
        <fullName evidence="2">Uncharacterized protein</fullName>
    </submittedName>
</protein>
<evidence type="ECO:0000313" key="4">
    <source>
        <dbReference type="Proteomes" id="UP000284543"/>
    </source>
</evidence>
<evidence type="ECO:0000313" key="3">
    <source>
        <dbReference type="Proteomes" id="UP000283975"/>
    </source>
</evidence>
<organism evidence="2 3">
    <name type="scientific">Enterocloster bolteae</name>
    <dbReference type="NCBI Taxonomy" id="208479"/>
    <lineage>
        <taxon>Bacteria</taxon>
        <taxon>Bacillati</taxon>
        <taxon>Bacillota</taxon>
        <taxon>Clostridia</taxon>
        <taxon>Lachnospirales</taxon>
        <taxon>Lachnospiraceae</taxon>
        <taxon>Enterocloster</taxon>
    </lineage>
</organism>
<evidence type="ECO:0000313" key="1">
    <source>
        <dbReference type="EMBL" id="RGV77634.1"/>
    </source>
</evidence>
<sequence>MLKQFQELLPQLFFYFNQLPVQAGLFIKPWILRALYTIINNHQGNKALFQVMELNRKTGNSERRPGDTICQI</sequence>
<name>A0A414ASE5_9FIRM</name>